<dbReference type="Proteomes" id="UP000231493">
    <property type="component" value="Unassembled WGS sequence"/>
</dbReference>
<keyword evidence="4" id="KW-0411">Iron-sulfur</keyword>
<dbReference type="PROSITE" id="PS51379">
    <property type="entry name" value="4FE4S_FER_2"/>
    <property type="match status" value="2"/>
</dbReference>
<dbReference type="Pfam" id="PF13237">
    <property type="entry name" value="Fer4_10"/>
    <property type="match status" value="1"/>
</dbReference>
<evidence type="ECO:0000313" key="6">
    <source>
        <dbReference type="EMBL" id="OIP71275.1"/>
    </source>
</evidence>
<gene>
    <name evidence="6" type="ORF">AUK42_03650</name>
    <name evidence="9" type="ORF">CO097_01505</name>
    <name evidence="8" type="ORF">COZ07_01270</name>
    <name evidence="7" type="ORF">COZ58_06125</name>
</gene>
<dbReference type="EMBL" id="PFKO01000040">
    <property type="protein sequence ID" value="PIY33698.1"/>
    <property type="molecule type" value="Genomic_DNA"/>
</dbReference>
<reference evidence="11 12" key="2">
    <citation type="submission" date="2017-09" db="EMBL/GenBank/DDBJ databases">
        <title>Depth-based differentiation of microbial function through sediment-hosted aquifers and enrichment of novel symbionts in the deep terrestrial subsurface.</title>
        <authorList>
            <person name="Probst A.J."/>
            <person name="Ladd B."/>
            <person name="Jarett J.K."/>
            <person name="Geller-Mcgrath D.E."/>
            <person name="Sieber C.M."/>
            <person name="Emerson J.B."/>
            <person name="Anantharaman K."/>
            <person name="Thomas B.C."/>
            <person name="Malmstrom R."/>
            <person name="Stieglmeier M."/>
            <person name="Klingl A."/>
            <person name="Woyke T."/>
            <person name="Ryan C.M."/>
            <person name="Banfield J.F."/>
        </authorList>
    </citation>
    <scope>NUCLEOTIDE SEQUENCE [LARGE SCALE GENOMIC DNA]</scope>
    <source>
        <strain evidence="8">CG_4_10_14_3_um_filter_34_13</strain>
        <strain evidence="9">CG_4_9_14_3_um_filter_33_16</strain>
    </source>
</reference>
<dbReference type="InterPro" id="IPR017896">
    <property type="entry name" value="4Fe4S_Fe-S-bd"/>
</dbReference>
<dbReference type="PANTHER" id="PTHR43687">
    <property type="entry name" value="ADENYLYLSULFATE REDUCTASE, BETA SUBUNIT"/>
    <property type="match status" value="1"/>
</dbReference>
<dbReference type="InterPro" id="IPR017900">
    <property type="entry name" value="4Fe4S_Fe_S_CS"/>
</dbReference>
<dbReference type="RefSeq" id="WP_406606797.1">
    <property type="nucleotide sequence ID" value="NZ_PFKO01000040.1"/>
</dbReference>
<keyword evidence="2" id="KW-0479">Metal-binding</keyword>
<evidence type="ECO:0000256" key="1">
    <source>
        <dbReference type="ARBA" id="ARBA00022485"/>
    </source>
</evidence>
<dbReference type="PANTHER" id="PTHR43687:SF1">
    <property type="entry name" value="FERREDOXIN III"/>
    <property type="match status" value="1"/>
</dbReference>
<dbReference type="InterPro" id="IPR050572">
    <property type="entry name" value="Fe-S_Ferredoxin"/>
</dbReference>
<dbReference type="EMBL" id="PFIP01000127">
    <property type="protein sequence ID" value="PIX33787.1"/>
    <property type="molecule type" value="Genomic_DNA"/>
</dbReference>
<feature type="domain" description="4Fe-4S ferredoxin-type" evidence="5">
    <location>
        <begin position="330"/>
        <end position="359"/>
    </location>
</feature>
<dbReference type="PROSITE" id="PS00198">
    <property type="entry name" value="4FE4S_FER_1"/>
    <property type="match status" value="1"/>
</dbReference>
<keyword evidence="3" id="KW-0408">Iron</keyword>
<sequence length="370" mass="41099">MTKVIISDIQNNKISKAIEDVFEKFEVENKVKDKKVLVKPNILGPFPPERGVTTDPRIISAVVKRLRDYKAKEIVVGDNSGSIYYDPLKIAKITGILDASDGCFTNIAKDIIEIKVKSKFIDKLFISKSVIEADYIINVPKFKTHGLTTIAGAIKNMFGIVPGAKKAQLHTLTRSVYEFAELLVDIYQIRIPDLNIMDAIIGMEGRGPTNGEPRVINKILSSDNGISLDSIMATMMGLKPESIELLQVAQKRNLGEIDLSSIDISGKLEIIPGYKIPNNGLLQKIRKAATPYVFNFAAVKPIVNHNKCKVCKKCIEVCPVSAMKMNLKSGFPEVDRKKCISCFCCDEHCPYGAIILPSLPLDWYNRLRGK</sequence>
<evidence type="ECO:0000313" key="12">
    <source>
        <dbReference type="Proteomes" id="UP000230646"/>
    </source>
</evidence>
<comment type="caution">
    <text evidence="6">The sequence shown here is derived from an EMBL/GenBank/DDBJ whole genome shotgun (WGS) entry which is preliminary data.</text>
</comment>
<evidence type="ECO:0000256" key="2">
    <source>
        <dbReference type="ARBA" id="ARBA00022723"/>
    </source>
</evidence>
<evidence type="ECO:0000313" key="10">
    <source>
        <dbReference type="Proteomes" id="UP000182763"/>
    </source>
</evidence>
<proteinExistence type="predicted"/>
<dbReference type="SUPFAM" id="SSF54862">
    <property type="entry name" value="4Fe-4S ferredoxins"/>
    <property type="match status" value="1"/>
</dbReference>
<evidence type="ECO:0000256" key="4">
    <source>
        <dbReference type="ARBA" id="ARBA00023014"/>
    </source>
</evidence>
<reference evidence="6 10" key="1">
    <citation type="journal article" date="2016" name="Environ. Microbiol.">
        <title>Genomic resolution of a cold subsurface aquifer community provides metabolic insights for novel microbes adapted to high CO concentrations.</title>
        <authorList>
            <person name="Probst A.J."/>
            <person name="Castelle C.J."/>
            <person name="Singh A."/>
            <person name="Brown C.T."/>
            <person name="Anantharaman K."/>
            <person name="Sharon I."/>
            <person name="Hug L.A."/>
            <person name="Burstein D."/>
            <person name="Emerson J.B."/>
            <person name="Thomas B.C."/>
            <person name="Banfield J.F."/>
        </authorList>
    </citation>
    <scope>NUCLEOTIDE SEQUENCE [LARGE SCALE GENOMIC DNA]</scope>
    <source>
        <strain evidence="6">CG2_30_33_13</strain>
    </source>
</reference>
<dbReference type="InterPro" id="IPR007160">
    <property type="entry name" value="DUF362"/>
</dbReference>
<keyword evidence="1" id="KW-0004">4Fe-4S</keyword>
<dbReference type="Pfam" id="PF04015">
    <property type="entry name" value="DUF362"/>
    <property type="match status" value="1"/>
</dbReference>
<dbReference type="STRING" id="1805029.AUK42_03650"/>
<evidence type="ECO:0000313" key="8">
    <source>
        <dbReference type="EMBL" id="PIY33698.1"/>
    </source>
</evidence>
<evidence type="ECO:0000313" key="11">
    <source>
        <dbReference type="Proteomes" id="UP000228560"/>
    </source>
</evidence>
<dbReference type="Proteomes" id="UP000230646">
    <property type="component" value="Unassembled WGS sequence"/>
</dbReference>
<name>A0A1J5GG84_9BACT</name>
<dbReference type="AlphaFoldDB" id="A0A1J5GG84"/>
<dbReference type="Gene3D" id="3.30.70.20">
    <property type="match status" value="1"/>
</dbReference>
<evidence type="ECO:0000259" key="5">
    <source>
        <dbReference type="PROSITE" id="PS51379"/>
    </source>
</evidence>
<accession>A0A2M8CFG8</accession>
<reference evidence="7" key="3">
    <citation type="submission" date="2017-09" db="EMBL/GenBank/DDBJ databases">
        <title>Depth-based differentiation of microbial function through sediment-hosted aquifers and enrichment of novel symbionts in the deep terrestrial subsurface.</title>
        <authorList>
            <person name="Probst A.J."/>
            <person name="Ladd B."/>
            <person name="Jarett J.K."/>
            <person name="Geller-Mcgrath D.E."/>
            <person name="Sieber C.M.K."/>
            <person name="Emerson J.B."/>
            <person name="Anantharaman K."/>
            <person name="Thomas B.C."/>
            <person name="Malmstrom R."/>
            <person name="Stieglmeier M."/>
            <person name="Klingl A."/>
            <person name="Woyke T."/>
            <person name="Ryan C.M."/>
            <person name="Banfield J.F."/>
        </authorList>
    </citation>
    <scope>NUCLEOTIDE SEQUENCE</scope>
    <source>
        <strain evidence="7">CG_4_8_14_3_um_filter_34_18</strain>
    </source>
</reference>
<accession>A0A1J5GG84</accession>
<accession>A0A2M7K6M1</accession>
<dbReference type="EMBL" id="MNYY01000070">
    <property type="protein sequence ID" value="OIP71275.1"/>
    <property type="molecule type" value="Genomic_DNA"/>
</dbReference>
<feature type="domain" description="4Fe-4S ferredoxin-type" evidence="5">
    <location>
        <begin position="299"/>
        <end position="328"/>
    </location>
</feature>
<dbReference type="Proteomes" id="UP000228560">
    <property type="component" value="Unassembled WGS sequence"/>
</dbReference>
<accession>A0A2M7PSV0</accession>
<evidence type="ECO:0000313" key="7">
    <source>
        <dbReference type="EMBL" id="PIX33787.1"/>
    </source>
</evidence>
<evidence type="ECO:0000313" key="9">
    <source>
        <dbReference type="EMBL" id="PJB57749.1"/>
    </source>
</evidence>
<dbReference type="Proteomes" id="UP000182763">
    <property type="component" value="Unassembled WGS sequence"/>
</dbReference>
<dbReference type="EMBL" id="PFTV01000037">
    <property type="protein sequence ID" value="PJB57749.1"/>
    <property type="molecule type" value="Genomic_DNA"/>
</dbReference>
<dbReference type="GO" id="GO:0046872">
    <property type="term" value="F:metal ion binding"/>
    <property type="evidence" value="ECO:0007669"/>
    <property type="project" value="UniProtKB-KW"/>
</dbReference>
<dbReference type="GO" id="GO:0051539">
    <property type="term" value="F:4 iron, 4 sulfur cluster binding"/>
    <property type="evidence" value="ECO:0007669"/>
    <property type="project" value="UniProtKB-KW"/>
</dbReference>
<evidence type="ECO:0000256" key="3">
    <source>
        <dbReference type="ARBA" id="ARBA00023004"/>
    </source>
</evidence>
<protein>
    <recommendedName>
        <fullName evidence="5">4Fe-4S ferredoxin-type domain-containing protein</fullName>
    </recommendedName>
</protein>
<organism evidence="6 10">
    <name type="scientific">Candidatus Infernicultor aquiphilus</name>
    <dbReference type="NCBI Taxonomy" id="1805029"/>
    <lineage>
        <taxon>Bacteria</taxon>
        <taxon>Pseudomonadati</taxon>
        <taxon>Atribacterota</taxon>
        <taxon>Candidatus Phoenicimicrobiia</taxon>
        <taxon>Candidatus Pheonicimicrobiales</taxon>
        <taxon>Candidatus Phoenicimicrobiaceae</taxon>
        <taxon>Candidatus Infernicultor</taxon>
    </lineage>
</organism>